<evidence type="ECO:0000313" key="4">
    <source>
        <dbReference type="EMBL" id="QPJ66085.1"/>
    </source>
</evidence>
<keyword evidence="1" id="KW-0413">Isomerase</keyword>
<name>A0A7T0C419_9BACT</name>
<dbReference type="InterPro" id="IPR027304">
    <property type="entry name" value="Trigger_fact/SurA_dom_sf"/>
</dbReference>
<sequence length="326" mass="38207">MWNHRSFPGKRFAALLAVLILFSACSDSERPKNQSQNPGSVMTVNGESVSVDEFQKNLNQVRRKFHMENHTDIPPEEKFLLKTQAMNQSLQSALLRQEIRKSNVALSREEWEAEFQKAKNGYNEGAFERYLEDLGVSLEEWKKDLEFNMLTKKLIRQNVNSKVIIEEKELREYFDGHPEEFTQRDKVRALHIMVRTEEECREIQKLLKSRLRKFPDLARERSLSPEGTFGGDLGYFEAGHMPEEFDSVFKLDINEVSDVIHTPYGFHLFKVMDKKDGQKMTFEESREQIQARLLQTHQDEAFSQWLLQLKEDAKIEINDDVFNKIG</sequence>
<keyword evidence="1" id="KW-0697">Rotamase</keyword>
<protein>
    <recommendedName>
        <fullName evidence="3">PpiC domain-containing protein</fullName>
    </recommendedName>
</protein>
<evidence type="ECO:0000256" key="2">
    <source>
        <dbReference type="SAM" id="SignalP"/>
    </source>
</evidence>
<dbReference type="Pfam" id="PF13624">
    <property type="entry name" value="SurA_N_3"/>
    <property type="match status" value="1"/>
</dbReference>
<dbReference type="PANTHER" id="PTHR47245:SF2">
    <property type="entry name" value="PEPTIDYL-PROLYL CIS-TRANS ISOMERASE HP_0175-RELATED"/>
    <property type="match status" value="1"/>
</dbReference>
<dbReference type="SUPFAM" id="SSF54534">
    <property type="entry name" value="FKBP-like"/>
    <property type="match status" value="1"/>
</dbReference>
<accession>A0A7T0C419</accession>
<feature type="chain" id="PRO_5032876979" description="PpiC domain-containing protein" evidence="2">
    <location>
        <begin position="29"/>
        <end position="326"/>
    </location>
</feature>
<dbReference type="PROSITE" id="PS50198">
    <property type="entry name" value="PPIC_PPIASE_2"/>
    <property type="match status" value="1"/>
</dbReference>
<dbReference type="InterPro" id="IPR050245">
    <property type="entry name" value="PrsA_foldase"/>
</dbReference>
<dbReference type="Gene3D" id="1.10.4030.10">
    <property type="entry name" value="Porin chaperone SurA, peptide-binding domain"/>
    <property type="match status" value="1"/>
</dbReference>
<evidence type="ECO:0000313" key="5">
    <source>
        <dbReference type="Proteomes" id="UP000594464"/>
    </source>
</evidence>
<feature type="domain" description="PpiC" evidence="3">
    <location>
        <begin position="184"/>
        <end position="273"/>
    </location>
</feature>
<dbReference type="Gene3D" id="3.10.50.40">
    <property type="match status" value="1"/>
</dbReference>
<organism evidence="4 5">
    <name type="scientific">Candidatus Nitrohelix vancouverensis</name>
    <dbReference type="NCBI Taxonomy" id="2705534"/>
    <lineage>
        <taxon>Bacteria</taxon>
        <taxon>Pseudomonadati</taxon>
        <taxon>Nitrospinota/Tectimicrobiota group</taxon>
        <taxon>Nitrospinota</taxon>
        <taxon>Nitrospinia</taxon>
        <taxon>Nitrospinales</taxon>
        <taxon>Nitrospinaceae</taxon>
        <taxon>Candidatus Nitrohelix</taxon>
    </lineage>
</organism>
<dbReference type="InterPro" id="IPR000297">
    <property type="entry name" value="PPIase_PpiC"/>
</dbReference>
<dbReference type="PROSITE" id="PS51257">
    <property type="entry name" value="PROKAR_LIPOPROTEIN"/>
    <property type="match status" value="1"/>
</dbReference>
<feature type="signal peptide" evidence="2">
    <location>
        <begin position="1"/>
        <end position="28"/>
    </location>
</feature>
<evidence type="ECO:0000259" key="3">
    <source>
        <dbReference type="PROSITE" id="PS50198"/>
    </source>
</evidence>
<dbReference type="PANTHER" id="PTHR47245">
    <property type="entry name" value="PEPTIDYLPROLYL ISOMERASE"/>
    <property type="match status" value="1"/>
</dbReference>
<evidence type="ECO:0000256" key="1">
    <source>
        <dbReference type="PROSITE-ProRule" id="PRU00278"/>
    </source>
</evidence>
<dbReference type="KEGG" id="nva:G3M78_12060"/>
<dbReference type="SUPFAM" id="SSF109998">
    <property type="entry name" value="Triger factor/SurA peptide-binding domain-like"/>
    <property type="match status" value="1"/>
</dbReference>
<dbReference type="InterPro" id="IPR046357">
    <property type="entry name" value="PPIase_dom_sf"/>
</dbReference>
<proteinExistence type="predicted"/>
<gene>
    <name evidence="4" type="ORF">G3M78_12060</name>
</gene>
<reference evidence="5" key="1">
    <citation type="submission" date="2020-02" db="EMBL/GenBank/DDBJ databases">
        <title>Genomic and physiological characterization of two novel Nitrospinaceae genera.</title>
        <authorList>
            <person name="Mueller A.J."/>
            <person name="Jung M.-Y."/>
            <person name="Strachan C.R."/>
            <person name="Herbold C.W."/>
            <person name="Kirkegaard R.H."/>
            <person name="Daims H."/>
        </authorList>
    </citation>
    <scope>NUCLEOTIDE SEQUENCE [LARGE SCALE GENOMIC DNA]</scope>
</reference>
<keyword evidence="2" id="KW-0732">Signal</keyword>
<dbReference type="EMBL" id="CP048620">
    <property type="protein sequence ID" value="QPJ66085.1"/>
    <property type="molecule type" value="Genomic_DNA"/>
</dbReference>
<dbReference type="Proteomes" id="UP000594464">
    <property type="component" value="Chromosome"/>
</dbReference>
<dbReference type="GO" id="GO:0003755">
    <property type="term" value="F:peptidyl-prolyl cis-trans isomerase activity"/>
    <property type="evidence" value="ECO:0007669"/>
    <property type="project" value="UniProtKB-KW"/>
</dbReference>
<dbReference type="Pfam" id="PF13145">
    <property type="entry name" value="Rotamase_2"/>
    <property type="match status" value="1"/>
</dbReference>
<dbReference type="AlphaFoldDB" id="A0A7T0C419"/>